<evidence type="ECO:0000256" key="4">
    <source>
        <dbReference type="ARBA" id="ARBA00023157"/>
    </source>
</evidence>
<dbReference type="PROSITE" id="PS00022">
    <property type="entry name" value="EGF_1"/>
    <property type="match status" value="1"/>
</dbReference>
<evidence type="ECO:0000256" key="3">
    <source>
        <dbReference type="ARBA" id="ARBA00022737"/>
    </source>
</evidence>
<keyword evidence="3" id="KW-0677">Repeat</keyword>
<accession>A0A085M3D6</accession>
<keyword evidence="1 6" id="KW-0245">EGF-like domain</keyword>
<evidence type="ECO:0000256" key="6">
    <source>
        <dbReference type="PROSITE-ProRule" id="PRU00076"/>
    </source>
</evidence>
<dbReference type="GO" id="GO:0032991">
    <property type="term" value="C:protein-containing complex"/>
    <property type="evidence" value="ECO:0007669"/>
    <property type="project" value="TreeGrafter"/>
</dbReference>
<dbReference type="SUPFAM" id="SSF57196">
    <property type="entry name" value="EGF/Laminin"/>
    <property type="match status" value="2"/>
</dbReference>
<evidence type="ECO:0000313" key="8">
    <source>
        <dbReference type="EMBL" id="KFD51732.1"/>
    </source>
</evidence>
<evidence type="ECO:0000256" key="5">
    <source>
        <dbReference type="ARBA" id="ARBA00023180"/>
    </source>
</evidence>
<dbReference type="GO" id="GO:0045197">
    <property type="term" value="P:establishment or maintenance of epithelial cell apical/basal polarity"/>
    <property type="evidence" value="ECO:0007669"/>
    <property type="project" value="TreeGrafter"/>
</dbReference>
<dbReference type="EMBL" id="KL363236">
    <property type="protein sequence ID" value="KFD51732.1"/>
    <property type="molecule type" value="Genomic_DNA"/>
</dbReference>
<keyword evidence="2" id="KW-0732">Signal</keyword>
<dbReference type="Gene3D" id="2.10.25.10">
    <property type="entry name" value="Laminin"/>
    <property type="match status" value="1"/>
</dbReference>
<feature type="disulfide bond" evidence="6">
    <location>
        <begin position="79"/>
        <end position="88"/>
    </location>
</feature>
<keyword evidence="5" id="KW-0325">Glycoprotein</keyword>
<protein>
    <recommendedName>
        <fullName evidence="7">EGF-like domain-containing protein</fullName>
    </recommendedName>
</protein>
<comment type="caution">
    <text evidence="6">Lacks conserved residue(s) required for the propagation of feature annotation.</text>
</comment>
<evidence type="ECO:0000313" key="9">
    <source>
        <dbReference type="Proteomes" id="UP000030764"/>
    </source>
</evidence>
<dbReference type="PANTHER" id="PTHR24049">
    <property type="entry name" value="CRUMBS FAMILY MEMBER"/>
    <property type="match status" value="1"/>
</dbReference>
<dbReference type="FunFam" id="2.10.25.10:FF:000122">
    <property type="entry name" value="Protein crumbs homolog 2"/>
    <property type="match status" value="1"/>
</dbReference>
<dbReference type="SMART" id="SM00181">
    <property type="entry name" value="EGF"/>
    <property type="match status" value="1"/>
</dbReference>
<gene>
    <name evidence="8" type="ORF">M513_07429</name>
</gene>
<dbReference type="PROSITE" id="PS01186">
    <property type="entry name" value="EGF_2"/>
    <property type="match status" value="1"/>
</dbReference>
<keyword evidence="9" id="KW-1185">Reference proteome</keyword>
<organism evidence="8 9">
    <name type="scientific">Trichuris suis</name>
    <name type="common">pig whipworm</name>
    <dbReference type="NCBI Taxonomy" id="68888"/>
    <lineage>
        <taxon>Eukaryota</taxon>
        <taxon>Metazoa</taxon>
        <taxon>Ecdysozoa</taxon>
        <taxon>Nematoda</taxon>
        <taxon>Enoplea</taxon>
        <taxon>Dorylaimia</taxon>
        <taxon>Trichinellida</taxon>
        <taxon>Trichuridae</taxon>
        <taxon>Trichuris</taxon>
    </lineage>
</organism>
<keyword evidence="4 6" id="KW-1015">Disulfide bond</keyword>
<dbReference type="Pfam" id="PF00008">
    <property type="entry name" value="EGF"/>
    <property type="match status" value="1"/>
</dbReference>
<dbReference type="Proteomes" id="UP000030764">
    <property type="component" value="Unassembled WGS sequence"/>
</dbReference>
<dbReference type="PANTHER" id="PTHR24049:SF22">
    <property type="entry name" value="DROSOPHILA CRUMBS HOMOLOG"/>
    <property type="match status" value="1"/>
</dbReference>
<feature type="domain" description="EGF-like" evidence="7">
    <location>
        <begin position="53"/>
        <end position="89"/>
    </location>
</feature>
<sequence>MMDSNVVHTGRTENATLLEQLSCSSNGQVDRNEKGEKMCKCPHQYTGIFCEIRVNGCLSEQCVNDGVCIEDETGYRCICKPGFNGQYCEKTGKLTRHCNSII</sequence>
<dbReference type="InterPro" id="IPR001881">
    <property type="entry name" value="EGF-like_Ca-bd_dom"/>
</dbReference>
<reference evidence="8 9" key="1">
    <citation type="journal article" date="2014" name="Nat. Genet.">
        <title>Genome and transcriptome of the porcine whipworm Trichuris suis.</title>
        <authorList>
            <person name="Jex A.R."/>
            <person name="Nejsum P."/>
            <person name="Schwarz E.M."/>
            <person name="Hu L."/>
            <person name="Young N.D."/>
            <person name="Hall R.S."/>
            <person name="Korhonen P.K."/>
            <person name="Liao S."/>
            <person name="Thamsborg S."/>
            <person name="Xia J."/>
            <person name="Xu P."/>
            <person name="Wang S."/>
            <person name="Scheerlinck J.P."/>
            <person name="Hofmann A."/>
            <person name="Sternberg P.W."/>
            <person name="Wang J."/>
            <person name="Gasser R.B."/>
        </authorList>
    </citation>
    <scope>NUCLEOTIDE SEQUENCE [LARGE SCALE GENOMIC DNA]</scope>
    <source>
        <strain evidence="8">DCEP-RM93M</strain>
    </source>
</reference>
<evidence type="ECO:0000256" key="1">
    <source>
        <dbReference type="ARBA" id="ARBA00022536"/>
    </source>
</evidence>
<dbReference type="GO" id="GO:0005509">
    <property type="term" value="F:calcium ion binding"/>
    <property type="evidence" value="ECO:0007669"/>
    <property type="project" value="InterPro"/>
</dbReference>
<evidence type="ECO:0000259" key="7">
    <source>
        <dbReference type="PROSITE" id="PS50026"/>
    </source>
</evidence>
<dbReference type="InterPro" id="IPR051022">
    <property type="entry name" value="Notch_Cell-Fate_Det"/>
</dbReference>
<dbReference type="AlphaFoldDB" id="A0A085M3D6"/>
<dbReference type="GO" id="GO:0005886">
    <property type="term" value="C:plasma membrane"/>
    <property type="evidence" value="ECO:0007669"/>
    <property type="project" value="TreeGrafter"/>
</dbReference>
<name>A0A085M3D6_9BILA</name>
<proteinExistence type="predicted"/>
<dbReference type="SMART" id="SM00179">
    <property type="entry name" value="EGF_CA"/>
    <property type="match status" value="1"/>
</dbReference>
<evidence type="ECO:0000256" key="2">
    <source>
        <dbReference type="ARBA" id="ARBA00022729"/>
    </source>
</evidence>
<dbReference type="InterPro" id="IPR000742">
    <property type="entry name" value="EGF"/>
</dbReference>
<dbReference type="PROSITE" id="PS50026">
    <property type="entry name" value="EGF_3"/>
    <property type="match status" value="1"/>
</dbReference>
<dbReference type="GO" id="GO:0007157">
    <property type="term" value="P:heterophilic cell-cell adhesion via plasma membrane cell adhesion molecules"/>
    <property type="evidence" value="ECO:0007669"/>
    <property type="project" value="TreeGrafter"/>
</dbReference>
<dbReference type="CDD" id="cd00054">
    <property type="entry name" value="EGF_CA"/>
    <property type="match status" value="1"/>
</dbReference>